<protein>
    <submittedName>
        <fullName evidence="1">Uncharacterized protein</fullName>
    </submittedName>
</protein>
<reference evidence="1" key="1">
    <citation type="submission" date="2021-02" db="EMBL/GenBank/DDBJ databases">
        <authorList>
            <consortium name="DOE Joint Genome Institute"/>
            <person name="Ahrendt S."/>
            <person name="Looney B.P."/>
            <person name="Miyauchi S."/>
            <person name="Morin E."/>
            <person name="Drula E."/>
            <person name="Courty P.E."/>
            <person name="Chicoki N."/>
            <person name="Fauchery L."/>
            <person name="Kohler A."/>
            <person name="Kuo A."/>
            <person name="Labutti K."/>
            <person name="Pangilinan J."/>
            <person name="Lipzen A."/>
            <person name="Riley R."/>
            <person name="Andreopoulos W."/>
            <person name="He G."/>
            <person name="Johnson J."/>
            <person name="Barry K.W."/>
            <person name="Grigoriev I.V."/>
            <person name="Nagy L."/>
            <person name="Hibbett D."/>
            <person name="Henrissat B."/>
            <person name="Matheny P.B."/>
            <person name="Labbe J."/>
            <person name="Martin F."/>
        </authorList>
    </citation>
    <scope>NUCLEOTIDE SEQUENCE</scope>
    <source>
        <strain evidence="1">FP105234-sp</strain>
    </source>
</reference>
<feature type="non-terminal residue" evidence="1">
    <location>
        <position position="84"/>
    </location>
</feature>
<reference evidence="1" key="2">
    <citation type="journal article" date="2022" name="New Phytol.">
        <title>Evolutionary transition to the ectomycorrhizal habit in the genomes of a hyperdiverse lineage of mushroom-forming fungi.</title>
        <authorList>
            <person name="Looney B."/>
            <person name="Miyauchi S."/>
            <person name="Morin E."/>
            <person name="Drula E."/>
            <person name="Courty P.E."/>
            <person name="Kohler A."/>
            <person name="Kuo A."/>
            <person name="LaButti K."/>
            <person name="Pangilinan J."/>
            <person name="Lipzen A."/>
            <person name="Riley R."/>
            <person name="Andreopoulos W."/>
            <person name="He G."/>
            <person name="Johnson J."/>
            <person name="Nolan M."/>
            <person name="Tritt A."/>
            <person name="Barry K.W."/>
            <person name="Grigoriev I.V."/>
            <person name="Nagy L.G."/>
            <person name="Hibbett D."/>
            <person name="Henrissat B."/>
            <person name="Matheny P.B."/>
            <person name="Labbe J."/>
            <person name="Martin F.M."/>
        </authorList>
    </citation>
    <scope>NUCLEOTIDE SEQUENCE</scope>
    <source>
        <strain evidence="1">FP105234-sp</strain>
    </source>
</reference>
<organism evidence="1 2">
    <name type="scientific">Auriscalpium vulgare</name>
    <dbReference type="NCBI Taxonomy" id="40419"/>
    <lineage>
        <taxon>Eukaryota</taxon>
        <taxon>Fungi</taxon>
        <taxon>Dikarya</taxon>
        <taxon>Basidiomycota</taxon>
        <taxon>Agaricomycotina</taxon>
        <taxon>Agaricomycetes</taxon>
        <taxon>Russulales</taxon>
        <taxon>Auriscalpiaceae</taxon>
        <taxon>Auriscalpium</taxon>
    </lineage>
</organism>
<accession>A0ACB8RG85</accession>
<comment type="caution">
    <text evidence="1">The sequence shown here is derived from an EMBL/GenBank/DDBJ whole genome shotgun (WGS) entry which is preliminary data.</text>
</comment>
<proteinExistence type="predicted"/>
<dbReference type="EMBL" id="MU276052">
    <property type="protein sequence ID" value="KAI0042696.1"/>
    <property type="molecule type" value="Genomic_DNA"/>
</dbReference>
<evidence type="ECO:0000313" key="1">
    <source>
        <dbReference type="EMBL" id="KAI0042696.1"/>
    </source>
</evidence>
<feature type="non-terminal residue" evidence="1">
    <location>
        <position position="1"/>
    </location>
</feature>
<dbReference type="Proteomes" id="UP000814033">
    <property type="component" value="Unassembled WGS sequence"/>
</dbReference>
<evidence type="ECO:0000313" key="2">
    <source>
        <dbReference type="Proteomes" id="UP000814033"/>
    </source>
</evidence>
<sequence length="84" mass="10034">IPRPPNPFIVFRSSWLKSNDGMRAIERDHRQLSRICGEVWRAMSAAKKIPYQRQAQAQKEAHARKYPDCRFSPQRRTEEIVRRK</sequence>
<name>A0ACB8RG85_9AGAM</name>
<keyword evidence="2" id="KW-1185">Reference proteome</keyword>
<gene>
    <name evidence="1" type="ORF">FA95DRAFT_1467294</name>
</gene>